<sequence length="145" mass="16442">MASQQEVKQYLAYWFQLGKKVVVGNGAATMQPKQVIQGDRYSEEFEEIWQKIISNGARDCYLQGTQETIAELLTPAWEMNICCRCSLPIPVYSIGMPSELCPCNDLSNWPNTELPQPRSPINTQEQLREIHARLLQQNALTPPSS</sequence>
<name>A0AAP5M337_9CYAN</name>
<reference evidence="2" key="1">
    <citation type="journal article" date="2021" name="Science">
        <title>Hunting the eagle killer: A cyanobacterial neurotoxin causes vacuolar myelinopathy.</title>
        <authorList>
            <person name="Breinlinger S."/>
            <person name="Phillips T.J."/>
            <person name="Haram B.N."/>
            <person name="Mares J."/>
            <person name="Martinez Yerena J.A."/>
            <person name="Hrouzek P."/>
            <person name="Sobotka R."/>
            <person name="Henderson W.M."/>
            <person name="Schmieder P."/>
            <person name="Williams S.M."/>
            <person name="Lauderdale J.D."/>
            <person name="Wilde H.D."/>
            <person name="Gerrin W."/>
            <person name="Kust A."/>
            <person name="Washington J.W."/>
            <person name="Wagner C."/>
            <person name="Geier B."/>
            <person name="Liebeke M."/>
            <person name="Enke H."/>
            <person name="Niedermeyer T.H.J."/>
            <person name="Wilde S.B."/>
        </authorList>
    </citation>
    <scope>NUCLEOTIDE SEQUENCE [LARGE SCALE GENOMIC DNA]</scope>
    <source>
        <strain evidence="2">Thurmond2011</strain>
    </source>
</reference>
<dbReference type="EMBL" id="JAALHA020000001">
    <property type="protein sequence ID" value="MDR9893376.1"/>
    <property type="molecule type" value="Genomic_DNA"/>
</dbReference>
<comment type="caution">
    <text evidence="1">The sequence shown here is derived from an EMBL/GenBank/DDBJ whole genome shotgun (WGS) entry which is preliminary data.</text>
</comment>
<dbReference type="AlphaFoldDB" id="A0AAP5M337"/>
<organism evidence="1 2">
    <name type="scientific">Aetokthonos hydrillicola Thurmond2011</name>
    <dbReference type="NCBI Taxonomy" id="2712845"/>
    <lineage>
        <taxon>Bacteria</taxon>
        <taxon>Bacillati</taxon>
        <taxon>Cyanobacteriota</taxon>
        <taxon>Cyanophyceae</taxon>
        <taxon>Nostocales</taxon>
        <taxon>Hapalosiphonaceae</taxon>
        <taxon>Aetokthonos</taxon>
    </lineage>
</organism>
<dbReference type="Proteomes" id="UP000667802">
    <property type="component" value="Unassembled WGS sequence"/>
</dbReference>
<gene>
    <name evidence="1" type="ORF">G7B40_002080</name>
</gene>
<evidence type="ECO:0000313" key="1">
    <source>
        <dbReference type="EMBL" id="MDR9893376.1"/>
    </source>
</evidence>
<evidence type="ECO:0000313" key="2">
    <source>
        <dbReference type="Proteomes" id="UP000667802"/>
    </source>
</evidence>
<protein>
    <submittedName>
        <fullName evidence="1">Uncharacterized protein</fullName>
    </submittedName>
</protein>
<accession>A0AAP5M337</accession>
<proteinExistence type="predicted"/>
<dbReference type="RefSeq" id="WP_208339524.1">
    <property type="nucleotide sequence ID" value="NZ_CAWQFN010000550.1"/>
</dbReference>
<keyword evidence="2" id="KW-1185">Reference proteome</keyword>